<dbReference type="GO" id="GO:0005227">
    <property type="term" value="F:calcium-activated cation channel activity"/>
    <property type="evidence" value="ECO:0007669"/>
    <property type="project" value="InterPro"/>
</dbReference>
<dbReference type="PANTHER" id="PTHR13018">
    <property type="entry name" value="PROBABLE MEMBRANE PROTEIN DUF221-RELATED"/>
    <property type="match status" value="1"/>
</dbReference>
<evidence type="ECO:0000313" key="4">
    <source>
        <dbReference type="Proteomes" id="UP000076738"/>
    </source>
</evidence>
<dbReference type="InterPro" id="IPR045122">
    <property type="entry name" value="Csc1-like"/>
</dbReference>
<organism evidence="3 4">
    <name type="scientific">Calocera viscosa (strain TUFC12733)</name>
    <dbReference type="NCBI Taxonomy" id="1330018"/>
    <lineage>
        <taxon>Eukaryota</taxon>
        <taxon>Fungi</taxon>
        <taxon>Dikarya</taxon>
        <taxon>Basidiomycota</taxon>
        <taxon>Agaricomycotina</taxon>
        <taxon>Dacrymycetes</taxon>
        <taxon>Dacrymycetales</taxon>
        <taxon>Dacrymycetaceae</taxon>
        <taxon>Calocera</taxon>
    </lineage>
</organism>
<protein>
    <recommendedName>
        <fullName evidence="2">CSC1/OSCA1-like N-terminal transmembrane domain-containing protein</fullName>
    </recommendedName>
</protein>
<gene>
    <name evidence="3" type="ORF">CALVIDRAFT_532930</name>
</gene>
<feature type="domain" description="CSC1/OSCA1-like N-terminal transmembrane" evidence="2">
    <location>
        <begin position="19"/>
        <end position="186"/>
    </location>
</feature>
<evidence type="ECO:0000313" key="3">
    <source>
        <dbReference type="EMBL" id="KZP01319.1"/>
    </source>
</evidence>
<evidence type="ECO:0000259" key="2">
    <source>
        <dbReference type="Pfam" id="PF13967"/>
    </source>
</evidence>
<dbReference type="InterPro" id="IPR032880">
    <property type="entry name" value="CSC1/OSCA1-like_N"/>
</dbReference>
<keyword evidence="4" id="KW-1185">Reference proteome</keyword>
<evidence type="ECO:0000256" key="1">
    <source>
        <dbReference type="SAM" id="Phobius"/>
    </source>
</evidence>
<name>A0A167RVC2_CALVF</name>
<reference evidence="3 4" key="1">
    <citation type="journal article" date="2016" name="Mol. Biol. Evol.">
        <title>Comparative Genomics of Early-Diverging Mushroom-Forming Fungi Provides Insights into the Origins of Lignocellulose Decay Capabilities.</title>
        <authorList>
            <person name="Nagy L.G."/>
            <person name="Riley R."/>
            <person name="Tritt A."/>
            <person name="Adam C."/>
            <person name="Daum C."/>
            <person name="Floudas D."/>
            <person name="Sun H."/>
            <person name="Yadav J.S."/>
            <person name="Pangilinan J."/>
            <person name="Larsson K.H."/>
            <person name="Matsuura K."/>
            <person name="Barry K."/>
            <person name="Labutti K."/>
            <person name="Kuo R."/>
            <person name="Ohm R.A."/>
            <person name="Bhattacharya S.S."/>
            <person name="Shirouzu T."/>
            <person name="Yoshinaga Y."/>
            <person name="Martin F.M."/>
            <person name="Grigoriev I.V."/>
            <person name="Hibbett D.S."/>
        </authorList>
    </citation>
    <scope>NUCLEOTIDE SEQUENCE [LARGE SCALE GENOMIC DNA]</scope>
    <source>
        <strain evidence="3 4">TUFC12733</strain>
    </source>
</reference>
<feature type="transmembrane region" description="Helical" evidence="1">
    <location>
        <begin position="118"/>
        <end position="144"/>
    </location>
</feature>
<keyword evidence="1" id="KW-0472">Membrane</keyword>
<keyword evidence="1" id="KW-0812">Transmembrane</keyword>
<dbReference type="AlphaFoldDB" id="A0A167RVC2"/>
<accession>A0A167RVC2</accession>
<proteinExistence type="predicted"/>
<feature type="transmembrane region" description="Helical" evidence="1">
    <location>
        <begin position="167"/>
        <end position="186"/>
    </location>
</feature>
<dbReference type="Proteomes" id="UP000076738">
    <property type="component" value="Unassembled WGS sequence"/>
</dbReference>
<dbReference type="EMBL" id="KV417267">
    <property type="protein sequence ID" value="KZP01319.1"/>
    <property type="molecule type" value="Genomic_DNA"/>
</dbReference>
<dbReference type="OrthoDB" id="1689567at2759"/>
<dbReference type="Pfam" id="PF13967">
    <property type="entry name" value="RSN1_TM"/>
    <property type="match status" value="1"/>
</dbReference>
<sequence length="202" mass="22556">MSTVGDRSTFSGLYSGLANNAVFAVSIAGIGLTVFECLRRVRAHTYRPDVKTSRLGGPLGSRETWEFGYFYMARSWSINPPPVLQATPLSWILPTILYPEHKLPELTQSLDSVVHVRYLTASLLFSLVHVCTSLPILLPIHLIFNPGDLDGSMNKASLQYLVTSDRFLWVHVVILYWLAGTWMVALSASQFPPFPRPGSFRT</sequence>
<feature type="transmembrane region" description="Helical" evidence="1">
    <location>
        <begin position="20"/>
        <end position="38"/>
    </location>
</feature>
<dbReference type="PANTHER" id="PTHR13018:SF139">
    <property type="entry name" value="PHOSPHATE METABOLISM PROTEIN 7"/>
    <property type="match status" value="1"/>
</dbReference>
<dbReference type="GO" id="GO:0005886">
    <property type="term" value="C:plasma membrane"/>
    <property type="evidence" value="ECO:0007669"/>
    <property type="project" value="TreeGrafter"/>
</dbReference>
<keyword evidence="1" id="KW-1133">Transmembrane helix</keyword>